<evidence type="ECO:0000313" key="2">
    <source>
        <dbReference type="Proteomes" id="UP000076798"/>
    </source>
</evidence>
<keyword evidence="2" id="KW-1185">Reference proteome</keyword>
<protein>
    <submittedName>
        <fullName evidence="1">Uncharacterized protein</fullName>
    </submittedName>
</protein>
<accession>A0A166ELG5</accession>
<evidence type="ECO:0000313" key="1">
    <source>
        <dbReference type="EMBL" id="KZT39720.1"/>
    </source>
</evidence>
<organism evidence="1 2">
    <name type="scientific">Sistotremastrum suecicum HHB10207 ss-3</name>
    <dbReference type="NCBI Taxonomy" id="1314776"/>
    <lineage>
        <taxon>Eukaryota</taxon>
        <taxon>Fungi</taxon>
        <taxon>Dikarya</taxon>
        <taxon>Basidiomycota</taxon>
        <taxon>Agaricomycotina</taxon>
        <taxon>Agaricomycetes</taxon>
        <taxon>Sistotremastrales</taxon>
        <taxon>Sistotremastraceae</taxon>
        <taxon>Sistotremastrum</taxon>
    </lineage>
</organism>
<proteinExistence type="predicted"/>
<dbReference type="Proteomes" id="UP000076798">
    <property type="component" value="Unassembled WGS sequence"/>
</dbReference>
<dbReference type="EMBL" id="KV428042">
    <property type="protein sequence ID" value="KZT39720.1"/>
    <property type="molecule type" value="Genomic_DNA"/>
</dbReference>
<name>A0A166ELG5_9AGAM</name>
<reference evidence="1 2" key="1">
    <citation type="journal article" date="2016" name="Mol. Biol. Evol.">
        <title>Comparative Genomics of Early-Diverging Mushroom-Forming Fungi Provides Insights into the Origins of Lignocellulose Decay Capabilities.</title>
        <authorList>
            <person name="Nagy L.G."/>
            <person name="Riley R."/>
            <person name="Tritt A."/>
            <person name="Adam C."/>
            <person name="Daum C."/>
            <person name="Floudas D."/>
            <person name="Sun H."/>
            <person name="Yadav J.S."/>
            <person name="Pangilinan J."/>
            <person name="Larsson K.H."/>
            <person name="Matsuura K."/>
            <person name="Barry K."/>
            <person name="Labutti K."/>
            <person name="Kuo R."/>
            <person name="Ohm R.A."/>
            <person name="Bhattacharya S.S."/>
            <person name="Shirouzu T."/>
            <person name="Yoshinaga Y."/>
            <person name="Martin F.M."/>
            <person name="Grigoriev I.V."/>
            <person name="Hibbett D.S."/>
        </authorList>
    </citation>
    <scope>NUCLEOTIDE SEQUENCE [LARGE SCALE GENOMIC DNA]</scope>
    <source>
        <strain evidence="1 2">HHB10207 ss-3</strain>
    </source>
</reference>
<dbReference type="AlphaFoldDB" id="A0A166ELG5"/>
<sequence length="150" mass="17413">MSKFFSLSVYLKIARDDRELLLALFVTHRDSYSRIALAEAPVGFRRQVDMRELIWPFQSERTSKRTKAFPVTCKSHDAESHVRRAKQSRRHCITCGRVFFLVIPSRSSVDDDLERKEKKGSTKRADGHRRLVQYLTRPGPHLGDLICILV</sequence>
<gene>
    <name evidence="1" type="ORF">SISSUDRAFT_1045228</name>
</gene>